<dbReference type="PANTHER" id="PTHR13412:SF0">
    <property type="entry name" value="T-CELL IMMUNOMODULATORY PROTEIN"/>
    <property type="match status" value="1"/>
</dbReference>
<evidence type="ECO:0000256" key="1">
    <source>
        <dbReference type="SAM" id="SignalP"/>
    </source>
</evidence>
<protein>
    <submittedName>
        <fullName evidence="2">T-cell immunomodulatory protein</fullName>
    </submittedName>
</protein>
<dbReference type="InterPro" id="IPR024881">
    <property type="entry name" value="Tip"/>
</dbReference>
<dbReference type="PANTHER" id="PTHR13412">
    <property type="entry name" value="T-CELL IMMUNOMODULATORY PROTEIN HOMOLOG"/>
    <property type="match status" value="1"/>
</dbReference>
<name>A0A922ID86_DERFA</name>
<keyword evidence="3" id="KW-1185">Reference proteome</keyword>
<gene>
    <name evidence="2" type="primary">ITFG1_2</name>
    <name evidence="2" type="ORF">DERF_002608</name>
</gene>
<proteinExistence type="predicted"/>
<dbReference type="GO" id="GO:0005886">
    <property type="term" value="C:plasma membrane"/>
    <property type="evidence" value="ECO:0007669"/>
    <property type="project" value="TreeGrafter"/>
</dbReference>
<comment type="caution">
    <text evidence="2">The sequence shown here is derived from an EMBL/GenBank/DDBJ whole genome shotgun (WGS) entry which is preliminary data.</text>
</comment>
<reference evidence="2" key="2">
    <citation type="journal article" date="2022" name="Res Sq">
        <title>Comparative Genomics Reveals Insights into the Divergent Evolution of Astigmatic Mites and Household Pest Adaptations.</title>
        <authorList>
            <person name="Xiong Q."/>
            <person name="Wan A.T.-Y."/>
            <person name="Liu X.-Y."/>
            <person name="Fung C.S.-H."/>
            <person name="Xiao X."/>
            <person name="Malainual N."/>
            <person name="Hou J."/>
            <person name="Wang L."/>
            <person name="Wang M."/>
            <person name="Yang K."/>
            <person name="Cui Y."/>
            <person name="Leung E."/>
            <person name="Nong W."/>
            <person name="Shin S.-K."/>
            <person name="Au S."/>
            <person name="Jeong K.Y."/>
            <person name="Chew F.T."/>
            <person name="Hui J."/>
            <person name="Leung T.F."/>
            <person name="Tungtrongchitr A."/>
            <person name="Zhong N."/>
            <person name="Liu Z."/>
            <person name="Tsui S."/>
        </authorList>
    </citation>
    <scope>NUCLEOTIDE SEQUENCE</scope>
    <source>
        <strain evidence="2">Derf</strain>
        <tissue evidence="2">Whole organism</tissue>
    </source>
</reference>
<feature type="chain" id="PRO_5036874626" evidence="1">
    <location>
        <begin position="26"/>
        <end position="101"/>
    </location>
</feature>
<evidence type="ECO:0000313" key="2">
    <source>
        <dbReference type="EMBL" id="KAH9528688.1"/>
    </source>
</evidence>
<sequence>MNLFRKSLFLLLSLLIVINHHSCFGADKQILFDTHINGLIAAFNDFDSDRFTDIFIITDNGHSMKLLKSQEDEPDLQQWDQIKCSFENEKITGIIPADFSG</sequence>
<dbReference type="EMBL" id="ASGP02000001">
    <property type="protein sequence ID" value="KAH9528688.1"/>
    <property type="molecule type" value="Genomic_DNA"/>
</dbReference>
<organism evidence="2 3">
    <name type="scientific">Dermatophagoides farinae</name>
    <name type="common">American house dust mite</name>
    <dbReference type="NCBI Taxonomy" id="6954"/>
    <lineage>
        <taxon>Eukaryota</taxon>
        <taxon>Metazoa</taxon>
        <taxon>Ecdysozoa</taxon>
        <taxon>Arthropoda</taxon>
        <taxon>Chelicerata</taxon>
        <taxon>Arachnida</taxon>
        <taxon>Acari</taxon>
        <taxon>Acariformes</taxon>
        <taxon>Sarcoptiformes</taxon>
        <taxon>Astigmata</taxon>
        <taxon>Psoroptidia</taxon>
        <taxon>Analgoidea</taxon>
        <taxon>Pyroglyphidae</taxon>
        <taxon>Dermatophagoidinae</taxon>
        <taxon>Dermatophagoides</taxon>
    </lineage>
</organism>
<dbReference type="Proteomes" id="UP000790347">
    <property type="component" value="Unassembled WGS sequence"/>
</dbReference>
<feature type="signal peptide" evidence="1">
    <location>
        <begin position="1"/>
        <end position="25"/>
    </location>
</feature>
<keyword evidence="1" id="KW-0732">Signal</keyword>
<dbReference type="AlphaFoldDB" id="A0A922ID86"/>
<evidence type="ECO:0000313" key="3">
    <source>
        <dbReference type="Proteomes" id="UP000790347"/>
    </source>
</evidence>
<accession>A0A922ID86</accession>
<reference evidence="2" key="1">
    <citation type="submission" date="2013-05" db="EMBL/GenBank/DDBJ databases">
        <authorList>
            <person name="Yim A.K.Y."/>
            <person name="Chan T.F."/>
            <person name="Ji K.M."/>
            <person name="Liu X.Y."/>
            <person name="Zhou J.W."/>
            <person name="Li R.Q."/>
            <person name="Yang K.Y."/>
            <person name="Li J."/>
            <person name="Li M."/>
            <person name="Law P.T.W."/>
            <person name="Wu Y.L."/>
            <person name="Cai Z.L."/>
            <person name="Qin H."/>
            <person name="Bao Y."/>
            <person name="Leung R.K.K."/>
            <person name="Ng P.K.S."/>
            <person name="Zou J."/>
            <person name="Zhong X.J."/>
            <person name="Ran P.X."/>
            <person name="Zhong N.S."/>
            <person name="Liu Z.G."/>
            <person name="Tsui S.K.W."/>
        </authorList>
    </citation>
    <scope>NUCLEOTIDE SEQUENCE</scope>
    <source>
        <strain evidence="2">Derf</strain>
        <tissue evidence="2">Whole organism</tissue>
    </source>
</reference>